<dbReference type="PANTHER" id="PTHR30157:SF0">
    <property type="entry name" value="NADPH-DEPENDENT FERRIC-CHELATE REDUCTASE"/>
    <property type="match status" value="1"/>
</dbReference>
<proteinExistence type="predicted"/>
<comment type="caution">
    <text evidence="2">The sequence shown here is derived from an EMBL/GenBank/DDBJ whole genome shotgun (WGS) entry which is preliminary data.</text>
</comment>
<feature type="domain" description="FAD-binding FR-type" evidence="1">
    <location>
        <begin position="15"/>
        <end position="138"/>
    </location>
</feature>
<sequence>MPTADDPRLPAGYLPRIHRAQVTAVRQLTPGLVRVTLGGPDLTDYPTTGIGDEYVRLFFPDTPDSEPRLPHVTDRGWEWDEGVEPAAMRVYTVRHHRAGEVDLDFVVHEGGVAAAWAQQAAVGQVVGLNAPYGLYDPPAGTTRQVLVADEPALPAALRIAEATADRLATTLLLEVRGAEHQLQARVPDGAAVEHVWLRGSGNGHSPSHLVEALRRTEVTDTTYVWVASETRENRAARRYLRHDLGLPGDRYKCVGYWTERAEEWRERYDALGPDFSERLDALWADETRDTEEIVDEVQRLYEAVGL</sequence>
<dbReference type="EMBL" id="JAUTAN010000001">
    <property type="protein sequence ID" value="MDQ1105192.1"/>
    <property type="molecule type" value="Genomic_DNA"/>
</dbReference>
<dbReference type="Proteomes" id="UP001239215">
    <property type="component" value="Unassembled WGS sequence"/>
</dbReference>
<dbReference type="InterPro" id="IPR039374">
    <property type="entry name" value="SIP_fam"/>
</dbReference>
<dbReference type="GO" id="GO:0016491">
    <property type="term" value="F:oxidoreductase activity"/>
    <property type="evidence" value="ECO:0007669"/>
    <property type="project" value="InterPro"/>
</dbReference>
<dbReference type="RefSeq" id="WP_307201190.1">
    <property type="nucleotide sequence ID" value="NZ_JAUTAN010000001.1"/>
</dbReference>
<organism evidence="2 3">
    <name type="scientific">Nocardioides zeae</name>
    <dbReference type="NCBI Taxonomy" id="1457234"/>
    <lineage>
        <taxon>Bacteria</taxon>
        <taxon>Bacillati</taxon>
        <taxon>Actinomycetota</taxon>
        <taxon>Actinomycetes</taxon>
        <taxon>Propionibacteriales</taxon>
        <taxon>Nocardioidaceae</taxon>
        <taxon>Nocardioides</taxon>
    </lineage>
</organism>
<dbReference type="PROSITE" id="PS51384">
    <property type="entry name" value="FAD_FR"/>
    <property type="match status" value="1"/>
</dbReference>
<name>A0AAJ1U843_9ACTN</name>
<dbReference type="Gene3D" id="3.40.50.80">
    <property type="entry name" value="Nucleotide-binding domain of ferredoxin-NADP reductase (FNR) module"/>
    <property type="match status" value="1"/>
</dbReference>
<protein>
    <submittedName>
        <fullName evidence="2">NADPH-dependent ferric siderophore reductase</fullName>
    </submittedName>
</protein>
<evidence type="ECO:0000313" key="3">
    <source>
        <dbReference type="Proteomes" id="UP001239215"/>
    </source>
</evidence>
<dbReference type="Gene3D" id="2.40.30.10">
    <property type="entry name" value="Translation factors"/>
    <property type="match status" value="1"/>
</dbReference>
<dbReference type="InterPro" id="IPR013113">
    <property type="entry name" value="SIP_FAD-bd"/>
</dbReference>
<dbReference type="InterPro" id="IPR039261">
    <property type="entry name" value="FNR_nucleotide-bd"/>
</dbReference>
<reference evidence="2" key="1">
    <citation type="submission" date="2023-07" db="EMBL/GenBank/DDBJ databases">
        <title>Functional and genomic diversity of the sorghum phyllosphere microbiome.</title>
        <authorList>
            <person name="Shade A."/>
        </authorList>
    </citation>
    <scope>NUCLEOTIDE SEQUENCE</scope>
    <source>
        <strain evidence="2">SORGH_AS_1067</strain>
    </source>
</reference>
<accession>A0AAJ1U843</accession>
<dbReference type="InterPro" id="IPR017927">
    <property type="entry name" value="FAD-bd_FR_type"/>
</dbReference>
<evidence type="ECO:0000313" key="2">
    <source>
        <dbReference type="EMBL" id="MDQ1105192.1"/>
    </source>
</evidence>
<dbReference type="SUPFAM" id="SSF63380">
    <property type="entry name" value="Riboflavin synthase domain-like"/>
    <property type="match status" value="1"/>
</dbReference>
<dbReference type="InterPro" id="IPR007037">
    <property type="entry name" value="SIP_rossman_dom"/>
</dbReference>
<dbReference type="AlphaFoldDB" id="A0AAJ1U843"/>
<dbReference type="PANTHER" id="PTHR30157">
    <property type="entry name" value="FERRIC REDUCTASE, NADPH-DEPENDENT"/>
    <property type="match status" value="1"/>
</dbReference>
<dbReference type="Pfam" id="PF04954">
    <property type="entry name" value="SIP"/>
    <property type="match status" value="1"/>
</dbReference>
<gene>
    <name evidence="2" type="ORF">QE405_002476</name>
</gene>
<dbReference type="CDD" id="cd06193">
    <property type="entry name" value="siderophore_interacting"/>
    <property type="match status" value="1"/>
</dbReference>
<evidence type="ECO:0000259" key="1">
    <source>
        <dbReference type="PROSITE" id="PS51384"/>
    </source>
</evidence>
<dbReference type="Pfam" id="PF08021">
    <property type="entry name" value="FAD_binding_9"/>
    <property type="match status" value="1"/>
</dbReference>
<dbReference type="InterPro" id="IPR017938">
    <property type="entry name" value="Riboflavin_synthase-like_b-brl"/>
</dbReference>